<comment type="caution">
    <text evidence="2">The sequence shown here is derived from an EMBL/GenBank/DDBJ whole genome shotgun (WGS) entry which is preliminary data.</text>
</comment>
<keyword evidence="1" id="KW-0732">Signal</keyword>
<accession>A0ABV8EPV1</accession>
<sequence length="180" mass="20401">MNKNNLPFLMLLMLFSSNALLAQTENVFRVNFLNPGISYEKSLGKKMTLDTGIGFGYNASYPSLAMNSENGFQYMLAAFVDVQSRFYYNFEKRESKGKSTLKNSGNFLALRALYTGPDAVSNFERYDNNSFAFGPTWGLQRAYSKLNVAFSMGPIYYFDTSGNSNWSPFWFELNLGINVN</sequence>
<keyword evidence="3" id="KW-1185">Reference proteome</keyword>
<gene>
    <name evidence="2" type="ORF">ACFOUP_18240</name>
</gene>
<organism evidence="2 3">
    <name type="scientific">Belliella kenyensis</name>
    <dbReference type="NCBI Taxonomy" id="1472724"/>
    <lineage>
        <taxon>Bacteria</taxon>
        <taxon>Pseudomonadati</taxon>
        <taxon>Bacteroidota</taxon>
        <taxon>Cytophagia</taxon>
        <taxon>Cytophagales</taxon>
        <taxon>Cyclobacteriaceae</taxon>
        <taxon>Belliella</taxon>
    </lineage>
</organism>
<protein>
    <recommendedName>
        <fullName evidence="4">Outer membrane protein beta-barrel domain-containing protein</fullName>
    </recommendedName>
</protein>
<feature type="chain" id="PRO_5047067256" description="Outer membrane protein beta-barrel domain-containing protein" evidence="1">
    <location>
        <begin position="22"/>
        <end position="180"/>
    </location>
</feature>
<dbReference type="EMBL" id="JBHSAV010000094">
    <property type="protein sequence ID" value="MFC3978329.1"/>
    <property type="molecule type" value="Genomic_DNA"/>
</dbReference>
<dbReference type="RefSeq" id="WP_241295110.1">
    <property type="nucleotide sequence ID" value="NZ_JAKZGR010000008.1"/>
</dbReference>
<feature type="signal peptide" evidence="1">
    <location>
        <begin position="1"/>
        <end position="21"/>
    </location>
</feature>
<evidence type="ECO:0008006" key="4">
    <source>
        <dbReference type="Google" id="ProtNLM"/>
    </source>
</evidence>
<evidence type="ECO:0000313" key="3">
    <source>
        <dbReference type="Proteomes" id="UP001595766"/>
    </source>
</evidence>
<evidence type="ECO:0000256" key="1">
    <source>
        <dbReference type="SAM" id="SignalP"/>
    </source>
</evidence>
<reference evidence="3" key="1">
    <citation type="journal article" date="2019" name="Int. J. Syst. Evol. Microbiol.">
        <title>The Global Catalogue of Microorganisms (GCM) 10K type strain sequencing project: providing services to taxonomists for standard genome sequencing and annotation.</title>
        <authorList>
            <consortium name="The Broad Institute Genomics Platform"/>
            <consortium name="The Broad Institute Genome Sequencing Center for Infectious Disease"/>
            <person name="Wu L."/>
            <person name="Ma J."/>
        </authorList>
    </citation>
    <scope>NUCLEOTIDE SEQUENCE [LARGE SCALE GENOMIC DNA]</scope>
    <source>
        <strain evidence="3">CECT 8551</strain>
    </source>
</reference>
<dbReference type="Proteomes" id="UP001595766">
    <property type="component" value="Unassembled WGS sequence"/>
</dbReference>
<evidence type="ECO:0000313" key="2">
    <source>
        <dbReference type="EMBL" id="MFC3978329.1"/>
    </source>
</evidence>
<name>A0ABV8EPV1_9BACT</name>
<proteinExistence type="predicted"/>